<gene>
    <name evidence="1" type="ORF">CGCSCA2_v010005</name>
</gene>
<evidence type="ECO:0000313" key="2">
    <source>
        <dbReference type="Proteomes" id="UP000711996"/>
    </source>
</evidence>
<sequence length="261" mass="29000">MQGTRCGIIKQQTSTMSQELDLGVIQRALESWVHQFFPRGIQSQSHEGLAMNDLAATISCGRAIEHYDLGRFSMLDAESALLQENKEPSPSKDSRSPIAPVLLAELNHLLPGAAIFATNEGHFGSGSGAARIGDEIFVVLGCDFPLVMRHVEDSKYSIVGPCYVPRLSHGEAVLGPLPNGWKMLFDGRGLETFTAPDGSHTLEDPRLEMDLPPGWEQKQKSNRSYLTWKRTEDNTWRIFDPRQTPEKLEARGIKLEMITVV</sequence>
<reference evidence="1" key="1">
    <citation type="submission" date="2019-06" db="EMBL/GenBank/DDBJ databases">
        <authorList>
            <person name="Gan P."/>
            <person name="Shirasu K."/>
        </authorList>
    </citation>
    <scope>NUCLEOTIDE SEQUENCE [LARGE SCALE GENOMIC DNA]</scope>
    <source>
        <strain evidence="1">CAD2</strain>
    </source>
</reference>
<comment type="caution">
    <text evidence="1">The sequence shown here is derived from an EMBL/GenBank/DDBJ whole genome shotgun (WGS) entry which is preliminary data.</text>
</comment>
<evidence type="ECO:0008006" key="3">
    <source>
        <dbReference type="Google" id="ProtNLM"/>
    </source>
</evidence>
<accession>A0A9P5ELJ3</accession>
<dbReference type="Proteomes" id="UP000711996">
    <property type="component" value="Unassembled WGS sequence"/>
</dbReference>
<evidence type="ECO:0000313" key="1">
    <source>
        <dbReference type="EMBL" id="KAF4853154.1"/>
    </source>
</evidence>
<dbReference type="AlphaFoldDB" id="A0A9P5ELJ3"/>
<keyword evidence="2" id="KW-1185">Reference proteome</keyword>
<dbReference type="OrthoDB" id="4850726at2759"/>
<protein>
    <recommendedName>
        <fullName evidence="3">WW domain-containing protein</fullName>
    </recommendedName>
</protein>
<dbReference type="EMBL" id="QPMT01000036">
    <property type="protein sequence ID" value="KAF4853154.1"/>
    <property type="molecule type" value="Genomic_DNA"/>
</dbReference>
<name>A0A9P5ELJ3_COLSI</name>
<proteinExistence type="predicted"/>
<organism evidence="1 2">
    <name type="scientific">Colletotrichum siamense</name>
    <name type="common">Anthracnose fungus</name>
    <dbReference type="NCBI Taxonomy" id="690259"/>
    <lineage>
        <taxon>Eukaryota</taxon>
        <taxon>Fungi</taxon>
        <taxon>Dikarya</taxon>
        <taxon>Ascomycota</taxon>
        <taxon>Pezizomycotina</taxon>
        <taxon>Sordariomycetes</taxon>
        <taxon>Hypocreomycetidae</taxon>
        <taxon>Glomerellales</taxon>
        <taxon>Glomerellaceae</taxon>
        <taxon>Colletotrichum</taxon>
        <taxon>Colletotrichum gloeosporioides species complex</taxon>
    </lineage>
</organism>